<sequence>MNESQHTKRHPPRETESDRPKKQQKRTPKETPSDVAQTAARNCLEQNPIYEGHLLDDHLSPDPPTTSNSVHEAEAMALFDASQSKVDFEMFRPKEGTNNPTINDFRSLWKVCLRVFEWSPVLLISPLNGLKYRSVATKAQQSTHGPESSEPADDADQSDNPQDPERSQSSKGKRPSGAIFSPDFSRILTALIVHPCWEGDVVLFILALQFTVKCRVDNREPWPRHDLLFRVSGLMTLRSMFDDPDRKPVRIAEMFNTVYNSQAEDNRSTFSRFLHFLGDQVKSTPNDVSQPQAYLGVDALPVTLKDLKFLTAAVTKFDWGMDSWNCSPDEVWRAYRSQRGLGRDEVPTTNAETKMYTLRSLKDVYREIASQIRASRDGASRVETPHRAIPDDNQEDDAQGGGEDSPIDDQFQPARGDSMDMLAGNVSNIPRESTAFPPQPRDREPRRKALVGGEETEDEEEDLRRNQRSEDLSQETQVMQAVTRRDQIGRGMLSGPSSQPPYTEFAATASFTRAPTLLSPMTPFVSGETLSERLNSDEQRLESRFAYTERIIKSIQDTQKSHGEAISDLQRRTELQIRPRNEAESVNVAATTQGVTVLETENEQLVQQNQALQKRIDQMAKDAEQHQAEWSGKVEASEVEKSALLATMSQNEERFKAEMSKLSARKIEWSQKAKTLDQEKVSLLGIIAERNEALALQSEKVRRLEARLKATKGIRPETTPSMEIPVQPNSDNTSVRRNLVPVTQHSTSDPDATLESQVNRRNGGPSPIEEPRE</sequence>
<feature type="region of interest" description="Disordered" evidence="2">
    <location>
        <begin position="373"/>
        <end position="479"/>
    </location>
</feature>
<feature type="coiled-coil region" evidence="1">
    <location>
        <begin position="595"/>
        <end position="629"/>
    </location>
</feature>
<reference evidence="3 4" key="1">
    <citation type="submission" date="2020-05" db="EMBL/GenBank/DDBJ databases">
        <title>Identification and distribution of gene clusters putatively required for synthesis of sphingolipid metabolism inhibitors in phylogenetically diverse species of the filamentous fungus Fusarium.</title>
        <authorList>
            <person name="Kim H.-S."/>
            <person name="Busman M."/>
            <person name="Brown D.W."/>
            <person name="Divon H."/>
            <person name="Uhlig S."/>
            <person name="Proctor R.H."/>
        </authorList>
    </citation>
    <scope>NUCLEOTIDE SEQUENCE [LARGE SCALE GENOMIC DNA]</scope>
    <source>
        <strain evidence="3 4">NRRL 13617</strain>
    </source>
</reference>
<evidence type="ECO:0000256" key="2">
    <source>
        <dbReference type="SAM" id="MobiDB-lite"/>
    </source>
</evidence>
<evidence type="ECO:0000256" key="1">
    <source>
        <dbReference type="SAM" id="Coils"/>
    </source>
</evidence>
<organism evidence="3 4">
    <name type="scientific">Fusarium phyllophilum</name>
    <dbReference type="NCBI Taxonomy" id="47803"/>
    <lineage>
        <taxon>Eukaryota</taxon>
        <taxon>Fungi</taxon>
        <taxon>Dikarya</taxon>
        <taxon>Ascomycota</taxon>
        <taxon>Pezizomycotina</taxon>
        <taxon>Sordariomycetes</taxon>
        <taxon>Hypocreomycetidae</taxon>
        <taxon>Hypocreales</taxon>
        <taxon>Nectriaceae</taxon>
        <taxon>Fusarium</taxon>
        <taxon>Fusarium fujikuroi species complex</taxon>
    </lineage>
</organism>
<feature type="compositionally biased region" description="Basic and acidic residues" evidence="2">
    <location>
        <begin position="374"/>
        <end position="390"/>
    </location>
</feature>
<feature type="compositionally biased region" description="Basic and acidic residues" evidence="2">
    <location>
        <begin position="12"/>
        <end position="32"/>
    </location>
</feature>
<evidence type="ECO:0000313" key="3">
    <source>
        <dbReference type="EMBL" id="KAF5571340.1"/>
    </source>
</evidence>
<feature type="region of interest" description="Disordered" evidence="2">
    <location>
        <begin position="712"/>
        <end position="773"/>
    </location>
</feature>
<comment type="caution">
    <text evidence="3">The sequence shown here is derived from an EMBL/GenBank/DDBJ whole genome shotgun (WGS) entry which is preliminary data.</text>
</comment>
<keyword evidence="4" id="KW-1185">Reference proteome</keyword>
<feature type="region of interest" description="Disordered" evidence="2">
    <location>
        <begin position="138"/>
        <end position="177"/>
    </location>
</feature>
<feature type="compositionally biased region" description="Basic and acidic residues" evidence="2">
    <location>
        <begin position="462"/>
        <end position="471"/>
    </location>
</feature>
<protein>
    <submittedName>
        <fullName evidence="3">Uncharacterized protein</fullName>
    </submittedName>
</protein>
<proteinExistence type="predicted"/>
<name>A0A8H5KG16_9HYPO</name>
<feature type="compositionally biased region" description="Polar residues" evidence="2">
    <location>
        <begin position="727"/>
        <end position="760"/>
    </location>
</feature>
<dbReference type="OrthoDB" id="4754366at2759"/>
<accession>A0A8H5KG16</accession>
<keyword evidence="1" id="KW-0175">Coiled coil</keyword>
<dbReference type="EMBL" id="JAAOAQ010000015">
    <property type="protein sequence ID" value="KAF5571340.1"/>
    <property type="molecule type" value="Genomic_DNA"/>
</dbReference>
<dbReference type="Proteomes" id="UP000582016">
    <property type="component" value="Unassembled WGS sequence"/>
</dbReference>
<feature type="region of interest" description="Disordered" evidence="2">
    <location>
        <begin position="1"/>
        <end position="45"/>
    </location>
</feature>
<evidence type="ECO:0000313" key="4">
    <source>
        <dbReference type="Proteomes" id="UP000582016"/>
    </source>
</evidence>
<gene>
    <name evidence="3" type="ORF">FPHYL_516</name>
</gene>
<dbReference type="AlphaFoldDB" id="A0A8H5KG16"/>